<evidence type="ECO:0000256" key="2">
    <source>
        <dbReference type="ARBA" id="ARBA00006545"/>
    </source>
</evidence>
<gene>
    <name evidence="5" type="ORF">ENUP19_0046G0072</name>
</gene>
<dbReference type="EMBL" id="BAAFRS010000046">
    <property type="protein sequence ID" value="GAB1219918.1"/>
    <property type="molecule type" value="Genomic_DNA"/>
</dbReference>
<sequence length="1598" mass="183267">MKKTRIRFSIKAKGVNLTISKAKFQAKIFKGSIDTTKQFIQIGIGNLGITDIEKKEECFGCDGKEECLQIQYNYGKESTCKIDCITPTLLLAPEFIKRLLYSLKDVIKQLTQIISRSEENNNNTNNTNNDCLTNSINSKLNERKENSFNKLVLQRNENKERNKEELIFNILFNLIKSKLVFKNNEGNTLTLSGSLEGSVVLKNGLIDSISLFSNDFCIFSKFIKRKDIIPITTIKTFSSSLRMLTLPNISFLLDCVNIEFSNRDLDTTIKLIKEFQESIQSILTVPEEENNLSKLKLSQEGLELKDKKIKAPLKQNERFIFPNLIVSFNINKIEFVLSSEFISQEGDIIESCKSLILNTELFSIELNEKELSFNIIQTGIKYTNTSKKKWTIEPLIEPFNITGKCLIPHFKIDISPNKFLILNITPEFILTLNQLFEHWVKTIDTEYYKNKGISKIINRVGEQLILNTKNQSFIIEKDKSLEIPLINERNVSILIGTFDPINVVISLKNRNNKFVYNLKQYGNIYGYITIKFHYNKFIQMVCISSIVIFKNKTQIPLKININNTSLLSTYSPLSFTPIIGIKPFSFSISLPENEKIIQNFNFEYSLINNEDNELFIMNSITPFVINNKSFVLKYKYSEKLKSENKFITPITIQIVPPFTFINKLPLTLSIFITHQSTFVSNPNIFQQLNNKNNINVSSSSLNILNHSNLNTSINQKYSCIIIQPFSSGSFNDIGYNDTIYYSVMVVDQLNGFVFDDKHVQSSINSYCSSTKELPSLIIGKYHFKQSIKDHTIIFDCPFYIKNSTLLPLVINDFGTISSTKGYYLYAPFNQNTNSLELIQRTINEPFKDPIHLSLGETKYLTIDHQELIATITLFKIMNKLSSSLKISIKPQFIITNSTTKTLKLKYKNKIITLAPNESAPVHSNIITIGIIDYYGVPIKVNETNEYQILMKTFESYKIFTIQTENNKGSFYTNIYGCKELFLRLDNKTNNSYIISQYGCNMKIKLLPYHSLPFAWINPIKERKLLINGCIIDPLDIEKEYLIHSNIISIEIEGNLSIITIDKNKRKEEQVKWNIDLSLPSFGISLFGKNAKEELSLNIKSILLEIVRTDRHLGLEMQFDYIQLDFQSLDILKNPVIISPRPLDWIYDPNKSFFHIGLLLITPTKGNILQLRCISKASFTIQPLEILIEPDILQHILETLEEYPPFLIPTNNSKTDDNDSLRLIIKDAIINTVDINTSIGKTTKKPSKHSLILRLLYQAREMDVDRIPIRFNKHIIRNKRFTTTVLLNLIKEKILEDLGNLKWIVVGKLFGLRTIVNKRPKSIDFTQDRFEINSMNGIDKQTEEELNHFLRRVDNIPRKDVPDSLVKAQQSTFEYSIKDGTKNLVSSVARGVKGVWKTSVGLTDLAGTQKKQLAPAGFIGGALVGAAGIVVKPLDGIVGFFKSVNDGLTGISFGQIAKERIRPPRYCPEQLICFDYLQSQGWSMLMEADGGAFKELKFYDWIKQVVENKIKGIIFTFELMIGVEKEVGELTKSKWKIPYQLIDSLGFDGNNIVIRLKNPIRFGKLQKKVEVFVIEEWILKQNDKERMKKNIFDIIKGLK</sequence>
<evidence type="ECO:0000259" key="4">
    <source>
        <dbReference type="Pfam" id="PF25037"/>
    </source>
</evidence>
<dbReference type="Proteomes" id="UP001628156">
    <property type="component" value="Unassembled WGS sequence"/>
</dbReference>
<dbReference type="Pfam" id="PF25037">
    <property type="entry name" value="VPS13_C"/>
    <property type="match status" value="1"/>
</dbReference>
<comment type="caution">
    <text evidence="5">The sequence shown here is derived from an EMBL/GenBank/DDBJ whole genome shotgun (WGS) entry which is preliminary data.</text>
</comment>
<comment type="similarity">
    <text evidence="2">Belongs to the VPS13 family.</text>
</comment>
<evidence type="ECO:0000313" key="5">
    <source>
        <dbReference type="EMBL" id="GAB1219918.1"/>
    </source>
</evidence>
<comment type="subcellular location">
    <subcellularLocation>
        <location evidence="1">Membrane</location>
        <topology evidence="1">Peripheral membrane protein</topology>
    </subcellularLocation>
</comment>
<dbReference type="InterPro" id="IPR026847">
    <property type="entry name" value="VPS13"/>
</dbReference>
<evidence type="ECO:0000256" key="3">
    <source>
        <dbReference type="ARBA" id="ARBA00033718"/>
    </source>
</evidence>
<dbReference type="PANTHER" id="PTHR16166">
    <property type="entry name" value="VACUOLAR PROTEIN SORTING-ASSOCIATED PROTEIN VPS13"/>
    <property type="match status" value="1"/>
</dbReference>
<reference evidence="5 6" key="1">
    <citation type="journal article" date="2019" name="PLoS Negl. Trop. Dis.">
        <title>Whole genome sequencing of Entamoeba nuttalli reveals mammalian host-related molecular signatures and a novel octapeptide-repeat surface protein.</title>
        <authorList>
            <person name="Tanaka M."/>
            <person name="Makiuchi T."/>
            <person name="Komiyama T."/>
            <person name="Shiina T."/>
            <person name="Osaki K."/>
            <person name="Tachibana H."/>
        </authorList>
    </citation>
    <scope>NUCLEOTIDE SEQUENCE [LARGE SCALE GENOMIC DNA]</scope>
    <source>
        <strain evidence="5 6">P19-061405</strain>
    </source>
</reference>
<comment type="function">
    <text evidence="3">Mediates the transfer of lipids between membranes at organelle contact sites.</text>
</comment>
<organism evidence="5 6">
    <name type="scientific">Entamoeba nuttalli</name>
    <dbReference type="NCBI Taxonomy" id="412467"/>
    <lineage>
        <taxon>Eukaryota</taxon>
        <taxon>Amoebozoa</taxon>
        <taxon>Evosea</taxon>
        <taxon>Archamoebae</taxon>
        <taxon>Mastigamoebida</taxon>
        <taxon>Entamoebidae</taxon>
        <taxon>Entamoeba</taxon>
    </lineage>
</organism>
<dbReference type="PANTHER" id="PTHR16166:SF93">
    <property type="entry name" value="INTERMEMBRANE LIPID TRANSFER PROTEIN VPS13"/>
    <property type="match status" value="1"/>
</dbReference>
<protein>
    <recommendedName>
        <fullName evidence="4">Intermembrane lipid transfer protein VPS13-like C-terminal domain-containing protein</fullName>
    </recommendedName>
</protein>
<proteinExistence type="inferred from homology"/>
<name>A0ABQ0DAY3_9EUKA</name>
<dbReference type="InterPro" id="IPR056748">
    <property type="entry name" value="VPS13-like_C"/>
</dbReference>
<keyword evidence="6" id="KW-1185">Reference proteome</keyword>
<evidence type="ECO:0000256" key="1">
    <source>
        <dbReference type="ARBA" id="ARBA00004170"/>
    </source>
</evidence>
<accession>A0ABQ0DAY3</accession>
<evidence type="ECO:0000313" key="6">
    <source>
        <dbReference type="Proteomes" id="UP001628156"/>
    </source>
</evidence>
<feature type="domain" description="Intermembrane lipid transfer protein VPS13-like C-terminal" evidence="4">
    <location>
        <begin position="1460"/>
        <end position="1562"/>
    </location>
</feature>